<dbReference type="STRING" id="334253.SAMN04487943_106158"/>
<reference evidence="2" key="1">
    <citation type="submission" date="2016-10" db="EMBL/GenBank/DDBJ databases">
        <authorList>
            <person name="Varghese N."/>
            <person name="Submissions S."/>
        </authorList>
    </citation>
    <scope>NUCLEOTIDE SEQUENCE [LARGE SCALE GENOMIC DNA]</scope>
    <source>
        <strain evidence="2">CGMCC 1.4250</strain>
    </source>
</reference>
<dbReference type="EMBL" id="FOTR01000006">
    <property type="protein sequence ID" value="SFM00751.1"/>
    <property type="molecule type" value="Genomic_DNA"/>
</dbReference>
<dbReference type="Pfam" id="PF09963">
    <property type="entry name" value="DUF2197"/>
    <property type="match status" value="1"/>
</dbReference>
<sequence length="68" mass="8230">MRVKCVICDTIKKIDNDCPKAKKLRNRLIHTYMCPECDQRIEENTIKRHKTGNFKLYRKKEVQDQYLS</sequence>
<keyword evidence="2" id="KW-1185">Reference proteome</keyword>
<evidence type="ECO:0000313" key="2">
    <source>
        <dbReference type="Proteomes" id="UP000198565"/>
    </source>
</evidence>
<dbReference type="OrthoDB" id="2989868at2"/>
<gene>
    <name evidence="1" type="ORF">SAMN04487943_106158</name>
</gene>
<name>A0A1I4MBW3_9BACI</name>
<accession>A0A1I4MBW3</accession>
<dbReference type="InterPro" id="IPR019241">
    <property type="entry name" value="DUF2197"/>
</dbReference>
<protein>
    <submittedName>
        <fullName evidence="1">Uncharacterized protein YlaI</fullName>
    </submittedName>
</protein>
<proteinExistence type="predicted"/>
<dbReference type="AlphaFoldDB" id="A0A1I4MBW3"/>
<evidence type="ECO:0000313" key="1">
    <source>
        <dbReference type="EMBL" id="SFM00751.1"/>
    </source>
</evidence>
<dbReference type="Proteomes" id="UP000198565">
    <property type="component" value="Unassembled WGS sequence"/>
</dbReference>
<organism evidence="1 2">
    <name type="scientific">Gracilibacillus orientalis</name>
    <dbReference type="NCBI Taxonomy" id="334253"/>
    <lineage>
        <taxon>Bacteria</taxon>
        <taxon>Bacillati</taxon>
        <taxon>Bacillota</taxon>
        <taxon>Bacilli</taxon>
        <taxon>Bacillales</taxon>
        <taxon>Bacillaceae</taxon>
        <taxon>Gracilibacillus</taxon>
    </lineage>
</organism>
<dbReference type="RefSeq" id="WP_091483975.1">
    <property type="nucleotide sequence ID" value="NZ_FOTR01000006.1"/>
</dbReference>